<dbReference type="PANTHER" id="PTHR11739:SF8">
    <property type="entry name" value="CITRATE SYNTHASE, MITOCHONDRIAL"/>
    <property type="match status" value="1"/>
</dbReference>
<dbReference type="GO" id="GO:0005975">
    <property type="term" value="P:carbohydrate metabolic process"/>
    <property type="evidence" value="ECO:0007669"/>
    <property type="project" value="TreeGrafter"/>
</dbReference>
<dbReference type="FunFam" id="1.10.230.10:FF:000001">
    <property type="entry name" value="Citrate synthase"/>
    <property type="match status" value="1"/>
</dbReference>
<dbReference type="PROSITE" id="PS00480">
    <property type="entry name" value="CITRATE_SYNTHASE"/>
    <property type="match status" value="1"/>
</dbReference>
<dbReference type="NCBIfam" id="TIGR01793">
    <property type="entry name" value="cit_synth_euk"/>
    <property type="match status" value="1"/>
</dbReference>
<dbReference type="OrthoDB" id="8017587at2759"/>
<keyword evidence="2 4" id="KW-0808">Transferase</keyword>
<dbReference type="GO" id="GO:0006099">
    <property type="term" value="P:tricarboxylic acid cycle"/>
    <property type="evidence" value="ECO:0007669"/>
    <property type="project" value="InterPro"/>
</dbReference>
<dbReference type="Pfam" id="PF00285">
    <property type="entry name" value="Citrate_synt"/>
    <property type="match status" value="1"/>
</dbReference>
<reference evidence="5 6" key="1">
    <citation type="journal article" date="2004" name="Nature">
        <title>Genome sequence of the ultrasmall unicellular red alga Cyanidioschyzon merolae 10D.</title>
        <authorList>
            <person name="Matsuzaki M."/>
            <person name="Misumi O."/>
            <person name="Shin-i T."/>
            <person name="Maruyama S."/>
            <person name="Takahara M."/>
            <person name="Miyagishima S."/>
            <person name="Mori T."/>
            <person name="Nishida K."/>
            <person name="Yagisawa F."/>
            <person name="Nishida K."/>
            <person name="Yoshida Y."/>
            <person name="Nishimura Y."/>
            <person name="Nakao S."/>
            <person name="Kobayashi T."/>
            <person name="Momoyama Y."/>
            <person name="Higashiyama T."/>
            <person name="Minoda A."/>
            <person name="Sano M."/>
            <person name="Nomoto H."/>
            <person name="Oishi K."/>
            <person name="Hayashi H."/>
            <person name="Ohta F."/>
            <person name="Nishizaka S."/>
            <person name="Haga S."/>
            <person name="Miura S."/>
            <person name="Morishita T."/>
            <person name="Kabeya Y."/>
            <person name="Terasawa K."/>
            <person name="Suzuki Y."/>
            <person name="Ishii Y."/>
            <person name="Asakawa S."/>
            <person name="Takano H."/>
            <person name="Ohta N."/>
            <person name="Kuroiwa H."/>
            <person name="Tanaka K."/>
            <person name="Shimizu N."/>
            <person name="Sugano S."/>
            <person name="Sato N."/>
            <person name="Nozaki H."/>
            <person name="Ogasawara N."/>
            <person name="Kohara Y."/>
            <person name="Kuroiwa T."/>
        </authorList>
    </citation>
    <scope>NUCLEOTIDE SEQUENCE [LARGE SCALE GENOMIC DNA]</scope>
    <source>
        <strain evidence="5 6">10D</strain>
    </source>
</reference>
<dbReference type="Proteomes" id="UP000007014">
    <property type="component" value="Chromosome 17"/>
</dbReference>
<evidence type="ECO:0000256" key="1">
    <source>
        <dbReference type="ARBA" id="ARBA00010566"/>
    </source>
</evidence>
<reference evidence="5 6" key="2">
    <citation type="journal article" date="2007" name="BMC Biol.">
        <title>A 100%-complete sequence reveals unusually simple genomic features in the hot-spring red alga Cyanidioschyzon merolae.</title>
        <authorList>
            <person name="Nozaki H."/>
            <person name="Takano H."/>
            <person name="Misumi O."/>
            <person name="Terasawa K."/>
            <person name="Matsuzaki M."/>
            <person name="Maruyama S."/>
            <person name="Nishida K."/>
            <person name="Yagisawa F."/>
            <person name="Yoshida Y."/>
            <person name="Fujiwara T."/>
            <person name="Takio S."/>
            <person name="Tamura K."/>
            <person name="Chung S.J."/>
            <person name="Nakamura S."/>
            <person name="Kuroiwa H."/>
            <person name="Tanaka K."/>
            <person name="Sato N."/>
            <person name="Kuroiwa T."/>
        </authorList>
    </citation>
    <scope>NUCLEOTIDE SEQUENCE [LARGE SCALE GENOMIC DNA]</scope>
    <source>
        <strain evidence="5 6">10D</strain>
    </source>
</reference>
<accession>M1VAG1</accession>
<dbReference type="InterPro" id="IPR002020">
    <property type="entry name" value="Citrate_synthase"/>
</dbReference>
<dbReference type="PRINTS" id="PR00143">
    <property type="entry name" value="CITRTSNTHASE"/>
</dbReference>
<dbReference type="NCBIfam" id="NF007128">
    <property type="entry name" value="PRK09569.1"/>
    <property type="match status" value="1"/>
</dbReference>
<sequence>MHCARFVLALGRRDLRRAEKSWPSDVWKRAVRALSTSSATSLQEAVRSKIEPMRAQVHEVRERFGEEVLDACTVNQAYGGMRSLKAMVYETSLLDPQEGIRFRGFSIPECQRLLPRAKPSGEQPLPEGLLWLLLTGEIPTESQVESVCQDLKRRAAVPPEVLRLLDELPHERMHPMTQFSVAVSLLQHESKMAEAYAQGAPKSTFWEYCLEDALTLIARLPAVAARIYRNTFHGGKHVPAEKIEKVDDMGMRLARSLGFELNEFDELMRLYLVLHADHEGGNVSAHAVRLVGSALSDPYLSFAAGLNGLAGPLHGLANQEVLRWLLQMKEKLGNRPMTTENLRELCWETLREGHVIPGFGHAVLRRTDPRYTAQREFALKHLPHDEMFQLVSKLYEVVPRVLEEQGKVKNPWPNVDQHSGILLRYYGLVESNFYTVLFGVSRALGTLSSLVWDRALGLPIERPKSVTTQWIREHFEKRSVSA</sequence>
<feature type="active site" evidence="3">
    <location>
        <position position="314"/>
    </location>
</feature>
<dbReference type="PANTHER" id="PTHR11739">
    <property type="entry name" value="CITRATE SYNTHASE"/>
    <property type="match status" value="1"/>
</dbReference>
<protein>
    <recommendedName>
        <fullName evidence="4">Citrate synthase</fullName>
    </recommendedName>
</protein>
<dbReference type="STRING" id="280699.M1VAG1"/>
<dbReference type="HOGENOM" id="CLU_022049_2_1_1"/>
<dbReference type="InterPro" id="IPR036969">
    <property type="entry name" value="Citrate_synthase_sf"/>
</dbReference>
<dbReference type="InterPro" id="IPR016142">
    <property type="entry name" value="Citrate_synth-like_lrg_a-sub"/>
</dbReference>
<dbReference type="KEGG" id="cme:CYME_CMQ191C"/>
<evidence type="ECO:0000256" key="4">
    <source>
        <dbReference type="RuleBase" id="RU000441"/>
    </source>
</evidence>
<feature type="active site" evidence="3">
    <location>
        <position position="416"/>
    </location>
</feature>
<organism evidence="5 6">
    <name type="scientific">Cyanidioschyzon merolae (strain NIES-3377 / 10D)</name>
    <name type="common">Unicellular red alga</name>
    <dbReference type="NCBI Taxonomy" id="280699"/>
    <lineage>
        <taxon>Eukaryota</taxon>
        <taxon>Rhodophyta</taxon>
        <taxon>Bangiophyceae</taxon>
        <taxon>Cyanidiales</taxon>
        <taxon>Cyanidiaceae</taxon>
        <taxon>Cyanidioschyzon</taxon>
    </lineage>
</organism>
<dbReference type="Gene3D" id="1.10.230.10">
    <property type="entry name" value="Cytochrome P450-Terp, domain 2"/>
    <property type="match status" value="1"/>
</dbReference>
<dbReference type="GeneID" id="16996448"/>
<dbReference type="OMA" id="VLEWLFK"/>
<dbReference type="GO" id="GO:0005759">
    <property type="term" value="C:mitochondrial matrix"/>
    <property type="evidence" value="ECO:0007669"/>
    <property type="project" value="TreeGrafter"/>
</dbReference>
<evidence type="ECO:0000313" key="6">
    <source>
        <dbReference type="Proteomes" id="UP000007014"/>
    </source>
</evidence>
<dbReference type="InterPro" id="IPR010109">
    <property type="entry name" value="Citrate_synthase_euk"/>
</dbReference>
<dbReference type="eggNOG" id="KOG2617">
    <property type="taxonomic scope" value="Eukaryota"/>
</dbReference>
<evidence type="ECO:0000313" key="5">
    <source>
        <dbReference type="EMBL" id="BAM82089.1"/>
    </source>
</evidence>
<evidence type="ECO:0000256" key="3">
    <source>
        <dbReference type="PIRSR" id="PIRSR610109-1"/>
    </source>
</evidence>
<dbReference type="InterPro" id="IPR019810">
    <property type="entry name" value="Citrate_synthase_AS"/>
</dbReference>
<dbReference type="GO" id="GO:0006101">
    <property type="term" value="P:citrate metabolic process"/>
    <property type="evidence" value="ECO:0007669"/>
    <property type="project" value="InterPro"/>
</dbReference>
<dbReference type="InterPro" id="IPR016143">
    <property type="entry name" value="Citrate_synth-like_sm_a-sub"/>
</dbReference>
<dbReference type="AlphaFoldDB" id="M1VAG1"/>
<dbReference type="Gramene" id="CMQ191CT">
    <property type="protein sequence ID" value="CMQ191CT"/>
    <property type="gene ID" value="CMQ191C"/>
</dbReference>
<dbReference type="RefSeq" id="XP_005538125.1">
    <property type="nucleotide sequence ID" value="XM_005538068.1"/>
</dbReference>
<dbReference type="Gene3D" id="1.10.580.10">
    <property type="entry name" value="Citrate Synthase, domain 1"/>
    <property type="match status" value="1"/>
</dbReference>
<gene>
    <name evidence="5" type="ORF">CYME_CMQ191C</name>
</gene>
<dbReference type="EMBL" id="AP006499">
    <property type="protein sequence ID" value="BAM82089.1"/>
    <property type="molecule type" value="Genomic_DNA"/>
</dbReference>
<comment type="similarity">
    <text evidence="1 4">Belongs to the citrate synthase family.</text>
</comment>
<proteinExistence type="inferred from homology"/>
<dbReference type="SUPFAM" id="SSF48256">
    <property type="entry name" value="Citrate synthase"/>
    <property type="match status" value="1"/>
</dbReference>
<name>M1VAG1_CYAM1</name>
<feature type="active site" evidence="3">
    <location>
        <position position="361"/>
    </location>
</feature>
<evidence type="ECO:0000256" key="2">
    <source>
        <dbReference type="ARBA" id="ARBA00022679"/>
    </source>
</evidence>
<keyword evidence="6" id="KW-1185">Reference proteome</keyword>
<dbReference type="GO" id="GO:0046912">
    <property type="term" value="F:acyltransferase activity, acyl groups converted into alkyl on transfer"/>
    <property type="evidence" value="ECO:0007669"/>
    <property type="project" value="InterPro"/>
</dbReference>